<feature type="compositionally biased region" description="Gly residues" evidence="2">
    <location>
        <begin position="1409"/>
        <end position="1423"/>
    </location>
</feature>
<feature type="compositionally biased region" description="Polar residues" evidence="2">
    <location>
        <begin position="1267"/>
        <end position="1280"/>
    </location>
</feature>
<feature type="compositionally biased region" description="Low complexity" evidence="2">
    <location>
        <begin position="7"/>
        <end position="23"/>
    </location>
</feature>
<feature type="region of interest" description="Disordered" evidence="2">
    <location>
        <begin position="1537"/>
        <end position="1627"/>
    </location>
</feature>
<feature type="compositionally biased region" description="Polar residues" evidence="2">
    <location>
        <begin position="884"/>
        <end position="896"/>
    </location>
</feature>
<feature type="compositionally biased region" description="Low complexity" evidence="2">
    <location>
        <begin position="33"/>
        <end position="64"/>
    </location>
</feature>
<feature type="compositionally biased region" description="Gly residues" evidence="2">
    <location>
        <begin position="1376"/>
        <end position="1397"/>
    </location>
</feature>
<evidence type="ECO:0000256" key="2">
    <source>
        <dbReference type="SAM" id="MobiDB-lite"/>
    </source>
</evidence>
<protein>
    <submittedName>
        <fullName evidence="3">EPL1 (Enhancer of polycomb-like) protein,putative</fullName>
    </submittedName>
</protein>
<dbReference type="PANTHER" id="PTHR48125:SF12">
    <property type="entry name" value="AT HOOK TRANSCRIPTION FACTOR FAMILY-RELATED"/>
    <property type="match status" value="1"/>
</dbReference>
<evidence type="ECO:0000256" key="1">
    <source>
        <dbReference type="SAM" id="Coils"/>
    </source>
</evidence>
<feature type="compositionally biased region" description="Gly residues" evidence="2">
    <location>
        <begin position="1334"/>
        <end position="1343"/>
    </location>
</feature>
<feature type="region of interest" description="Disordered" evidence="2">
    <location>
        <begin position="1634"/>
        <end position="1653"/>
    </location>
</feature>
<feature type="compositionally biased region" description="Low complexity" evidence="2">
    <location>
        <begin position="1323"/>
        <end position="1333"/>
    </location>
</feature>
<feature type="region of interest" description="Disordered" evidence="2">
    <location>
        <begin position="257"/>
        <end position="343"/>
    </location>
</feature>
<feature type="compositionally biased region" description="Polar residues" evidence="2">
    <location>
        <begin position="818"/>
        <end position="828"/>
    </location>
</feature>
<dbReference type="EMBL" id="LN714485">
    <property type="protein sequence ID" value="CEL69044.1"/>
    <property type="molecule type" value="Genomic_DNA"/>
</dbReference>
<feature type="compositionally biased region" description="Pro residues" evidence="2">
    <location>
        <begin position="1286"/>
        <end position="1301"/>
    </location>
</feature>
<feature type="compositionally biased region" description="Basic and acidic residues" evidence="2">
    <location>
        <begin position="319"/>
        <end position="343"/>
    </location>
</feature>
<keyword evidence="1" id="KW-0175">Coiled coil</keyword>
<evidence type="ECO:0000313" key="3">
    <source>
        <dbReference type="EMBL" id="CEL69044.1"/>
    </source>
</evidence>
<feature type="region of interest" description="Disordered" evidence="2">
    <location>
        <begin position="767"/>
        <end position="912"/>
    </location>
</feature>
<feature type="compositionally biased region" description="Low complexity" evidence="2">
    <location>
        <begin position="1398"/>
        <end position="1408"/>
    </location>
</feature>
<feature type="compositionally biased region" description="Low complexity" evidence="2">
    <location>
        <begin position="1157"/>
        <end position="1166"/>
    </location>
</feature>
<feature type="compositionally biased region" description="Basic and acidic residues" evidence="2">
    <location>
        <begin position="852"/>
        <end position="882"/>
    </location>
</feature>
<sequence>MSPPSPSRATASSLSSVRTSLSSRQHDDGKASGGPSAASAGTSSKQPASPSSLSSRSAGSAAQSWTPSGKAGSKGPTPTLPLAVSASASVSSVSSLSAVPSVPATLPPPQRQLRTRPVDATKRLFVIRRYEDLEQLAEEEGVRLDPIQLGFLSPTEFVEEDVAGGVGGAAGAAAKKRKQKMIVVPPIKIEESHDENLPDFVRPDHYIRFDQHRDQPTGLRLPDGSLVHYDMLKEDEVFVEELNRRVALFAPPAVRPSRDLFSLGESAPADSEAEGDLGPKPAAEKEKNEAAREKDGEVAKSEEPSGTVSSLAEAAAGEAAREKQPGRLFEDARSGTKRRREDGREDLKGELFLSEMAFVKMIDAFEKDVHAKGGNEHALTQRDAVRIAREDLRLKIHPVLVKQVLMYWLEKRQKLGKPLLRHFWPPCSPSDVSPLAVFRPRQVGREKMTLRKQKRVGKDTLLRAERLLEDIKVVERLLRRMRNRDEKKEQLLEVQFMAFDQMRFEISDPLYHHPLWDSFREKLISKGERDRGRRHAGEKRLQSSRVCKESSRPLRSSSGAEANSQPPTNAQTASSARRRERSGSGALGDPENAEKEEGPEDPRKSRGESEDQGDKARPRREEESGRAEKKRELEDEFSLREGRHQVDEILGDGSPPWEAWTRGNRHFRPCLFPPASTFAYLSFLASSSTSPLPPSLVPPPPPFLNDSSFSSFPSCRIVRRRGRGGRLWLDRLLCRPSVAVSQNAFVPSSRFASRLPHSSLHQTRALYAGDSAAKGPGCTYTGGSGREGGRREDEEGDAPEGLLSAPAAEQGDFASYPNAGNNQTSESASAGRCEDGSAGITSPQSGAGGEGSEEKGAQDARRDEASLLSRKEEGKRRVKEENAAFSSQSGTQQESSVPKREASGRKATALPFPHSNHVNLWKKDAAAMQKLFASWPRQQGLYIQPVRDDKAVGSDRYSPPFACADGVDAPENTEGFHVFSLHRHLAQQEQLASAAASFAASSTLAPPRRSPDGFVRHLTTSGASPTPLASPRNGVRSGLGLGLRPQEGLNARLLQQGVPGVFGALGGQAGPAGVPSIALSPYSSHPACPPHGAPGRLHALPAGAVGPGLSDAGALGATGIGPGAFGLPQAHMSLAAAAPGAQGPAFFPPASGSFPSSSHPFASFPPHAGPSPHLAQAPGAQPASLAAQFASRGVAGPAGVDFSGAYALPGPGGQASLNTSILASSAQPSFYYNPATGVSLVSSYHQPHAFARLGALGPVQGPYAQQPGRQGPSTSDQGSQFFYPRQSPPSPSSGPAEPKPAPAGDSGAAPGEGEDSMRSVSYPGSASQAPGPAGFAGGRGPAGGAAPASGSGSTATSALGGSGPAGTDNGFFRPGGESGGAEAGSAGAGNAGSGGVAQGSASSAATAGAGSGASGPSAGGSGHTAGQPPEYSQVYRQPQFVNPIQQSGMAYAVPAQFMGAVSHPSQGAPGGDQASGAGFPPSGAFYPPARGPTGAQRGGAGPAARTGAESDPATAVAALCRRNSHANFKGWIRTNVQPSAMPNPAGMAGPAGPPSGGGEAPSAAFGAYPSGTPSGPSAYPFSSSPYGDYSRRAPDVAVSASPFSAPGGLAQGPSDPQAPFSQASTLSNSRSDVNYMYTGAAGGSPGALHPSSFSSTVPAFSSFSFPSFSPSGSPQPGYGPPGSAPANPDAAAAALDGAGSAGVSPFLGQKEGTGDRPADGASVPKAHSAKGDTTGRKNGDEKGEMSGEKQAGEKHAFHSQERGERGRFVSYPGSEVVHKDAGGL</sequence>
<feature type="compositionally biased region" description="Low complexity" evidence="2">
    <location>
        <begin position="80"/>
        <end position="104"/>
    </location>
</feature>
<reference evidence="3" key="1">
    <citation type="journal article" date="2015" name="PLoS ONE">
        <title>Comprehensive Evaluation of Toxoplasma gondii VEG and Neospora caninum LIV Genomes with Tachyzoite Stage Transcriptome and Proteome Defines Novel Transcript Features.</title>
        <authorList>
            <person name="Ramaprasad A."/>
            <person name="Mourier T."/>
            <person name="Naeem R."/>
            <person name="Malas T.B."/>
            <person name="Moussa E."/>
            <person name="Panigrahi A."/>
            <person name="Vermont S.J."/>
            <person name="Otto T.D."/>
            <person name="Wastling J."/>
            <person name="Pain A."/>
        </authorList>
    </citation>
    <scope>NUCLEOTIDE SEQUENCE</scope>
    <source>
        <strain evidence="3">Liverpool</strain>
    </source>
</reference>
<accession>A0A0F7UG97</accession>
<feature type="compositionally biased region" description="Basic and acidic residues" evidence="2">
    <location>
        <begin position="592"/>
        <end position="639"/>
    </location>
</feature>
<name>A0A0F7UG97_NEOCL</name>
<feature type="compositionally biased region" description="Low complexity" evidence="2">
    <location>
        <begin position="1302"/>
        <end position="1311"/>
    </location>
</feature>
<feature type="compositionally biased region" description="Basic and acidic residues" evidence="2">
    <location>
        <begin position="282"/>
        <end position="303"/>
    </location>
</feature>
<feature type="compositionally biased region" description="Polar residues" evidence="2">
    <location>
        <begin position="553"/>
        <end position="572"/>
    </location>
</feature>
<feature type="region of interest" description="Disordered" evidence="2">
    <location>
        <begin position="1"/>
        <end position="116"/>
    </location>
</feature>
<feature type="compositionally biased region" description="Low complexity" evidence="2">
    <location>
        <begin position="1538"/>
        <end position="1550"/>
    </location>
</feature>
<feature type="region of interest" description="Disordered" evidence="2">
    <location>
        <begin position="1664"/>
        <end position="1784"/>
    </location>
</feature>
<dbReference type="PANTHER" id="PTHR48125">
    <property type="entry name" value="LP07818P1"/>
    <property type="match status" value="1"/>
</dbReference>
<feature type="compositionally biased region" description="Polar residues" evidence="2">
    <location>
        <begin position="1571"/>
        <end position="1585"/>
    </location>
</feature>
<feature type="compositionally biased region" description="Basic and acidic residues" evidence="2">
    <location>
        <begin position="538"/>
        <end position="552"/>
    </location>
</feature>
<feature type="region of interest" description="Disordered" evidence="2">
    <location>
        <begin position="1463"/>
        <end position="1509"/>
    </location>
</feature>
<gene>
    <name evidence="3" type="ORF">BN1204_047700</name>
</gene>
<proteinExistence type="predicted"/>
<feature type="region of interest" description="Disordered" evidence="2">
    <location>
        <begin position="527"/>
        <end position="639"/>
    </location>
</feature>
<organism evidence="3">
    <name type="scientific">Neospora caninum (strain Liverpool)</name>
    <dbReference type="NCBI Taxonomy" id="572307"/>
    <lineage>
        <taxon>Eukaryota</taxon>
        <taxon>Sar</taxon>
        <taxon>Alveolata</taxon>
        <taxon>Apicomplexa</taxon>
        <taxon>Conoidasida</taxon>
        <taxon>Coccidia</taxon>
        <taxon>Eucoccidiorida</taxon>
        <taxon>Eimeriorina</taxon>
        <taxon>Sarcocystidae</taxon>
        <taxon>Neospora</taxon>
    </lineage>
</organism>
<feature type="region of interest" description="Disordered" evidence="2">
    <location>
        <begin position="1157"/>
        <end position="1182"/>
    </location>
</feature>
<feature type="compositionally biased region" description="Low complexity" evidence="2">
    <location>
        <begin position="1684"/>
        <end position="1702"/>
    </location>
</feature>
<feature type="region of interest" description="Disordered" evidence="2">
    <location>
        <begin position="1002"/>
        <end position="1037"/>
    </location>
</feature>
<feature type="coiled-coil region" evidence="1">
    <location>
        <begin position="464"/>
        <end position="494"/>
    </location>
</feature>
<feature type="region of interest" description="Disordered" evidence="2">
    <location>
        <begin position="1260"/>
        <end position="1430"/>
    </location>
</feature>
<feature type="compositionally biased region" description="Low complexity" evidence="2">
    <location>
        <begin position="1344"/>
        <end position="1359"/>
    </location>
</feature>
<feature type="compositionally biased region" description="Low complexity" evidence="2">
    <location>
        <begin position="1664"/>
        <end position="1676"/>
    </location>
</feature>
<feature type="compositionally biased region" description="Basic and acidic residues" evidence="2">
    <location>
        <begin position="1729"/>
        <end position="1767"/>
    </location>
</feature>